<feature type="transmembrane region" description="Helical" evidence="1">
    <location>
        <begin position="174"/>
        <end position="196"/>
    </location>
</feature>
<feature type="domain" description="DUF1206" evidence="2">
    <location>
        <begin position="49"/>
        <end position="115"/>
    </location>
</feature>
<dbReference type="InterPro" id="IPR009597">
    <property type="entry name" value="DUF1206"/>
</dbReference>
<dbReference type="AlphaFoldDB" id="A0A367YZ94"/>
<evidence type="ECO:0000313" key="3">
    <source>
        <dbReference type="EMBL" id="RCK71243.1"/>
    </source>
</evidence>
<sequence>MSDGPGGAVADDGRRAAGVGDRLGHAGERAEQAARALRQVQVYRAMVRIGLVAYGVVHLLVAVVALQLALGVGRQEASSTGAMAEVATQPLGVVLLGAIAVGLVTLALWKVLEALLGHREAHGFTRVRRKASALGTALLYLVLAATAVRVAAGARPGTARERGQDLAARLLDHPVGVGLVLLVAAGVAGFGVAAGIKGLRRTFREDLSREPGPVGLLLGVVGHVTKGVAYLVVASLLVAAVLTSDAERAGGLDLALRAVRAQVHGGVLLTLVALGLAAYGLYCFGWARAPRHR</sequence>
<feature type="transmembrane region" description="Helical" evidence="1">
    <location>
        <begin position="90"/>
        <end position="112"/>
    </location>
</feature>
<comment type="caution">
    <text evidence="3">The sequence shown here is derived from an EMBL/GenBank/DDBJ whole genome shotgun (WGS) entry which is preliminary data.</text>
</comment>
<gene>
    <name evidence="3" type="ORF">DT076_01985</name>
</gene>
<feature type="domain" description="DUF1206" evidence="2">
    <location>
        <begin position="133"/>
        <end position="201"/>
    </location>
</feature>
<keyword evidence="1" id="KW-0472">Membrane</keyword>
<keyword evidence="1" id="KW-1133">Transmembrane helix</keyword>
<dbReference type="EMBL" id="QOUI01000001">
    <property type="protein sequence ID" value="RCK71243.1"/>
    <property type="molecule type" value="Genomic_DNA"/>
</dbReference>
<evidence type="ECO:0000313" key="4">
    <source>
        <dbReference type="Proteomes" id="UP000252770"/>
    </source>
</evidence>
<evidence type="ECO:0000259" key="2">
    <source>
        <dbReference type="Pfam" id="PF06724"/>
    </source>
</evidence>
<feature type="transmembrane region" description="Helical" evidence="1">
    <location>
        <begin position="45"/>
        <end position="70"/>
    </location>
</feature>
<organism evidence="3 4">
    <name type="scientific">Desertihabitans brevis</name>
    <dbReference type="NCBI Taxonomy" id="2268447"/>
    <lineage>
        <taxon>Bacteria</taxon>
        <taxon>Bacillati</taxon>
        <taxon>Actinomycetota</taxon>
        <taxon>Actinomycetes</taxon>
        <taxon>Propionibacteriales</taxon>
        <taxon>Propionibacteriaceae</taxon>
        <taxon>Desertihabitans</taxon>
    </lineage>
</organism>
<proteinExistence type="predicted"/>
<keyword evidence="1" id="KW-0812">Transmembrane</keyword>
<protein>
    <submittedName>
        <fullName evidence="3">DUF1206 domain-containing protein</fullName>
    </submittedName>
</protein>
<accession>A0A367YZ94</accession>
<dbReference type="Pfam" id="PF06724">
    <property type="entry name" value="DUF1206"/>
    <property type="match status" value="3"/>
</dbReference>
<feature type="transmembrane region" description="Helical" evidence="1">
    <location>
        <begin position="133"/>
        <end position="154"/>
    </location>
</feature>
<evidence type="ECO:0000256" key="1">
    <source>
        <dbReference type="SAM" id="Phobius"/>
    </source>
</evidence>
<dbReference type="Proteomes" id="UP000252770">
    <property type="component" value="Unassembled WGS sequence"/>
</dbReference>
<feature type="domain" description="DUF1206" evidence="2">
    <location>
        <begin position="221"/>
        <end position="288"/>
    </location>
</feature>
<dbReference type="RefSeq" id="WP_114124946.1">
    <property type="nucleotide sequence ID" value="NZ_QOUI01000001.1"/>
</dbReference>
<name>A0A367YZ94_9ACTN</name>
<reference evidence="3 4" key="1">
    <citation type="submission" date="2018-07" db="EMBL/GenBank/DDBJ databases">
        <title>Desertimonas flava gen. nov. sp. nov.</title>
        <authorList>
            <person name="Liu S."/>
        </authorList>
    </citation>
    <scope>NUCLEOTIDE SEQUENCE [LARGE SCALE GENOMIC DNA]</scope>
    <source>
        <strain evidence="3 4">16Sb5-5</strain>
    </source>
</reference>
<keyword evidence="4" id="KW-1185">Reference proteome</keyword>
<feature type="transmembrane region" description="Helical" evidence="1">
    <location>
        <begin position="216"/>
        <end position="243"/>
    </location>
</feature>
<feature type="transmembrane region" description="Helical" evidence="1">
    <location>
        <begin position="263"/>
        <end position="287"/>
    </location>
</feature>